<evidence type="ECO:0000313" key="5">
    <source>
        <dbReference type="Proteomes" id="UP001153148"/>
    </source>
</evidence>
<dbReference type="PANTHER" id="PTHR10013">
    <property type="entry name" value="GENERAL VESICULAR TRANSPORT FACTOR P115"/>
    <property type="match status" value="1"/>
</dbReference>
<evidence type="ECO:0000313" key="4">
    <source>
        <dbReference type="EMBL" id="CAG2058566.1"/>
    </source>
</evidence>
<dbReference type="Gene3D" id="1.25.10.10">
    <property type="entry name" value="Leucine-rich Repeat Variant"/>
    <property type="match status" value="1"/>
</dbReference>
<name>A0ABN7NRW1_TIMPD</name>
<evidence type="ECO:0000256" key="2">
    <source>
        <dbReference type="ARBA" id="ARBA00023034"/>
    </source>
</evidence>
<sequence>MLGVTTFPNNVFNCCLLSIVTISHLGESVVKEKHFLQPMSCYVVHKSLARLQVFEPQTFLYTRKHVEGLPTMFAPYPIDLPLFLQGVRLGVARTLVTPGNPAQVTSSSQKSMRQCGLLEALCDILMASGVPADILTETISTVGEVIRGNQSNQEYFSTVMAPSTPPRPALVVLLMSMVNEKQPFILRCSVLYCYQCFLFKNEVGQSQLVQTLLPSATEG</sequence>
<protein>
    <recommendedName>
        <fullName evidence="3">Vesicle tethering protein Uso1/P115-like head domain-containing protein</fullName>
    </recommendedName>
</protein>
<proteinExistence type="predicted"/>
<dbReference type="InterPro" id="IPR011989">
    <property type="entry name" value="ARM-like"/>
</dbReference>
<evidence type="ECO:0000256" key="1">
    <source>
        <dbReference type="ARBA" id="ARBA00004555"/>
    </source>
</evidence>
<evidence type="ECO:0000259" key="3">
    <source>
        <dbReference type="Pfam" id="PF04869"/>
    </source>
</evidence>
<feature type="non-terminal residue" evidence="4">
    <location>
        <position position="219"/>
    </location>
</feature>
<dbReference type="InterPro" id="IPR006953">
    <property type="entry name" value="Vesicle_Uso1_P115_head"/>
</dbReference>
<dbReference type="EMBL" id="CAJPIN010007573">
    <property type="protein sequence ID" value="CAG2058566.1"/>
    <property type="molecule type" value="Genomic_DNA"/>
</dbReference>
<accession>A0ABN7NRW1</accession>
<dbReference type="Pfam" id="PF18770">
    <property type="entry name" value="Arm_vescicular"/>
    <property type="match status" value="1"/>
</dbReference>
<organism evidence="4 5">
    <name type="scientific">Timema podura</name>
    <name type="common">Walking stick</name>
    <dbReference type="NCBI Taxonomy" id="61482"/>
    <lineage>
        <taxon>Eukaryota</taxon>
        <taxon>Metazoa</taxon>
        <taxon>Ecdysozoa</taxon>
        <taxon>Arthropoda</taxon>
        <taxon>Hexapoda</taxon>
        <taxon>Insecta</taxon>
        <taxon>Pterygota</taxon>
        <taxon>Neoptera</taxon>
        <taxon>Polyneoptera</taxon>
        <taxon>Phasmatodea</taxon>
        <taxon>Timematodea</taxon>
        <taxon>Timematoidea</taxon>
        <taxon>Timematidae</taxon>
        <taxon>Timema</taxon>
    </lineage>
</organism>
<feature type="domain" description="Vesicle tethering protein Uso1/P115-like head" evidence="3">
    <location>
        <begin position="149"/>
        <end position="218"/>
    </location>
</feature>
<dbReference type="InterPro" id="IPR041209">
    <property type="entry name" value="P115_Arm_rpt"/>
</dbReference>
<keyword evidence="2" id="KW-0333">Golgi apparatus</keyword>
<dbReference type="Pfam" id="PF04869">
    <property type="entry name" value="Uso1_p115_head"/>
    <property type="match status" value="1"/>
</dbReference>
<reference evidence="4" key="1">
    <citation type="submission" date="2021-03" db="EMBL/GenBank/DDBJ databases">
        <authorList>
            <person name="Tran Van P."/>
        </authorList>
    </citation>
    <scope>NUCLEOTIDE SEQUENCE</scope>
</reference>
<dbReference type="InterPro" id="IPR024095">
    <property type="entry name" value="Vesicle_P115"/>
</dbReference>
<keyword evidence="5" id="KW-1185">Reference proteome</keyword>
<dbReference type="Proteomes" id="UP001153148">
    <property type="component" value="Unassembled WGS sequence"/>
</dbReference>
<dbReference type="PANTHER" id="PTHR10013:SF0">
    <property type="entry name" value="GENERAL VESICULAR TRANSPORT FACTOR P115"/>
    <property type="match status" value="1"/>
</dbReference>
<gene>
    <name evidence="4" type="ORF">TPAB3V08_LOCUS5535</name>
</gene>
<comment type="caution">
    <text evidence="4">The sequence shown here is derived from an EMBL/GenBank/DDBJ whole genome shotgun (WGS) entry which is preliminary data.</text>
</comment>
<comment type="subcellular location">
    <subcellularLocation>
        <location evidence="1">Golgi apparatus</location>
    </subcellularLocation>
</comment>